<evidence type="ECO:0000256" key="3">
    <source>
        <dbReference type="ARBA" id="ARBA00022723"/>
    </source>
</evidence>
<keyword evidence="4" id="KW-0560">Oxidoreductase</keyword>
<dbReference type="InterPro" id="IPR036324">
    <property type="entry name" value="Mn/Fe_SOD_N_sf"/>
</dbReference>
<dbReference type="PANTHER" id="PTHR11404">
    <property type="entry name" value="SUPEROXIDE DISMUTASE 2"/>
    <property type="match status" value="1"/>
</dbReference>
<comment type="caution">
    <text evidence="6">The sequence shown here is derived from an EMBL/GenBank/DDBJ whole genome shotgun (WGS) entry which is preliminary data.</text>
</comment>
<dbReference type="SUPFAM" id="SSF54106">
    <property type="entry name" value="LysM domain"/>
    <property type="match status" value="1"/>
</dbReference>
<dbReference type="InterPro" id="IPR018392">
    <property type="entry name" value="LysM"/>
</dbReference>
<dbReference type="GO" id="GO:0046872">
    <property type="term" value="F:metal ion binding"/>
    <property type="evidence" value="ECO:0007669"/>
    <property type="project" value="UniProtKB-KW"/>
</dbReference>
<reference evidence="6" key="1">
    <citation type="journal article" date="2023" name="J. Hazard. Mater.">
        <title>Anaerobic biodegradation of pyrene and benzo[a]pyrene by a new sulfate-reducing Desulforamulus aquiferis strain DSA.</title>
        <authorList>
            <person name="Zhang Z."/>
            <person name="Sun J."/>
            <person name="Gong X."/>
            <person name="Wang C."/>
            <person name="Wang H."/>
        </authorList>
    </citation>
    <scope>NUCLEOTIDE SEQUENCE</scope>
    <source>
        <strain evidence="6">DSA</strain>
    </source>
</reference>
<dbReference type="Proteomes" id="UP001172911">
    <property type="component" value="Unassembled WGS sequence"/>
</dbReference>
<dbReference type="AlphaFoldDB" id="A0AAW7Z9S3"/>
<evidence type="ECO:0000256" key="1">
    <source>
        <dbReference type="ARBA" id="ARBA00008714"/>
    </source>
</evidence>
<dbReference type="EC" id="1.15.1.1" evidence="2"/>
<evidence type="ECO:0000313" key="7">
    <source>
        <dbReference type="Proteomes" id="UP001172911"/>
    </source>
</evidence>
<dbReference type="InterPro" id="IPR036779">
    <property type="entry name" value="LysM_dom_sf"/>
</dbReference>
<comment type="similarity">
    <text evidence="1">Belongs to the iron/manganese superoxide dismutase family.</text>
</comment>
<accession>A0AAW7Z9S3</accession>
<dbReference type="InterPro" id="IPR050265">
    <property type="entry name" value="Fe/Mn_Superoxide_Dismutase"/>
</dbReference>
<gene>
    <name evidence="6" type="ORF">P6N53_02150</name>
</gene>
<dbReference type="EMBL" id="JARPTC010000002">
    <property type="protein sequence ID" value="MDO7786024.1"/>
    <property type="molecule type" value="Genomic_DNA"/>
</dbReference>
<evidence type="ECO:0000256" key="2">
    <source>
        <dbReference type="ARBA" id="ARBA00012682"/>
    </source>
</evidence>
<evidence type="ECO:0000256" key="4">
    <source>
        <dbReference type="ARBA" id="ARBA00023002"/>
    </source>
</evidence>
<dbReference type="Gene3D" id="3.55.40.20">
    <property type="entry name" value="Iron/manganese superoxide dismutase, C-terminal domain"/>
    <property type="match status" value="1"/>
</dbReference>
<evidence type="ECO:0000259" key="5">
    <source>
        <dbReference type="PROSITE" id="PS51782"/>
    </source>
</evidence>
<dbReference type="Gene3D" id="3.10.350.10">
    <property type="entry name" value="LysM domain"/>
    <property type="match status" value="1"/>
</dbReference>
<dbReference type="PANTHER" id="PTHR11404:SF6">
    <property type="entry name" value="SUPEROXIDE DISMUTASE [MN], MITOCHONDRIAL"/>
    <property type="match status" value="1"/>
</dbReference>
<reference evidence="6" key="2">
    <citation type="submission" date="2023-03" db="EMBL/GenBank/DDBJ databases">
        <authorList>
            <person name="Zhang Z."/>
        </authorList>
    </citation>
    <scope>NUCLEOTIDE SEQUENCE</scope>
    <source>
        <strain evidence="6">DSA</strain>
    </source>
</reference>
<dbReference type="Pfam" id="PF01476">
    <property type="entry name" value="LysM"/>
    <property type="match status" value="1"/>
</dbReference>
<dbReference type="SMART" id="SM00257">
    <property type="entry name" value="LysM"/>
    <property type="match status" value="1"/>
</dbReference>
<name>A0AAW7Z9S3_9FIRM</name>
<dbReference type="SUPFAM" id="SSF46609">
    <property type="entry name" value="Fe,Mn superoxide dismutase (SOD), N-terminal domain"/>
    <property type="match status" value="1"/>
</dbReference>
<dbReference type="GO" id="GO:0004784">
    <property type="term" value="F:superoxide dismutase activity"/>
    <property type="evidence" value="ECO:0007669"/>
    <property type="project" value="UniProtKB-EC"/>
</dbReference>
<feature type="domain" description="LysM" evidence="5">
    <location>
        <begin position="2"/>
        <end position="47"/>
    </location>
</feature>
<protein>
    <recommendedName>
        <fullName evidence="2">superoxide dismutase</fullName>
        <ecNumber evidence="2">1.15.1.1</ecNumber>
    </recommendedName>
</protein>
<keyword evidence="3" id="KW-0479">Metal-binding</keyword>
<dbReference type="RefSeq" id="WP_304540789.1">
    <property type="nucleotide sequence ID" value="NZ_JARPTC010000002.1"/>
</dbReference>
<dbReference type="InterPro" id="IPR036314">
    <property type="entry name" value="SOD_C_sf"/>
</dbReference>
<dbReference type="PROSITE" id="PS51782">
    <property type="entry name" value="LYSM"/>
    <property type="match status" value="1"/>
</dbReference>
<dbReference type="InterPro" id="IPR019832">
    <property type="entry name" value="Mn/Fe_SOD_C"/>
</dbReference>
<sequence>MPKHVVRPGDTIKVIAKKYKVSLENISNANRHLESLDQLQSGDVIFIPDASDGTFCEIVPQTLRPQLLTMIGISPRQIQEHYKLYLGYISKVNEIRFKMRTADRINANSTFSPIRALKLSETYALGGYKLHELYFANIGGRGGGASGSIFEAIVRDFGSYEFWEKDFRATAIASRGWVILGYDYNDKHLHNYGLDAHDSGTVIGFEPLLVVDVYEHAYFIDYGTNRFSYLDAIFGNIDWYVVNSRWENKKN</sequence>
<dbReference type="Pfam" id="PF02777">
    <property type="entry name" value="Sod_Fe_C"/>
    <property type="match status" value="1"/>
</dbReference>
<keyword evidence="7" id="KW-1185">Reference proteome</keyword>
<evidence type="ECO:0000313" key="6">
    <source>
        <dbReference type="EMBL" id="MDO7786024.1"/>
    </source>
</evidence>
<dbReference type="SUPFAM" id="SSF54719">
    <property type="entry name" value="Fe,Mn superoxide dismutase (SOD), C-terminal domain"/>
    <property type="match status" value="1"/>
</dbReference>
<dbReference type="CDD" id="cd00118">
    <property type="entry name" value="LysM"/>
    <property type="match status" value="1"/>
</dbReference>
<proteinExistence type="inferred from homology"/>
<organism evidence="6 7">
    <name type="scientific">Desulforamulus aquiferis</name>
    <dbReference type="NCBI Taxonomy" id="1397668"/>
    <lineage>
        <taxon>Bacteria</taxon>
        <taxon>Bacillati</taxon>
        <taxon>Bacillota</taxon>
        <taxon>Clostridia</taxon>
        <taxon>Eubacteriales</taxon>
        <taxon>Peptococcaceae</taxon>
        <taxon>Desulforamulus</taxon>
    </lineage>
</organism>